<name>A0A4Y2NYU2_ARAVE</name>
<accession>A0A4Y2NYU2</accession>
<gene>
    <name evidence="1" type="ORF">AVEN_251525_1</name>
</gene>
<dbReference type="EMBL" id="BGPR01010042">
    <property type="protein sequence ID" value="GBN43929.1"/>
    <property type="molecule type" value="Genomic_DNA"/>
</dbReference>
<dbReference type="Proteomes" id="UP000499080">
    <property type="component" value="Unassembled WGS sequence"/>
</dbReference>
<proteinExistence type="predicted"/>
<sequence>MEHRSYRVIHRVAFHCERQKRVKSKRVEHELVLTSDVVFYLPKKHISYARWPDRWRTGGVRGGLGNGSPRGLLDRYLLPRVVSEPLRTSMPTPGFEPGASGLDASALATRPSCLGDMLRRQVQAGIRGDYLFMLDAFRFLLFSASQSGCDPMFHGNYCSSGWILSPLLVCKNNLDSPCIVLF</sequence>
<organism evidence="1 2">
    <name type="scientific">Araneus ventricosus</name>
    <name type="common">Orbweaver spider</name>
    <name type="synonym">Epeira ventricosa</name>
    <dbReference type="NCBI Taxonomy" id="182803"/>
    <lineage>
        <taxon>Eukaryota</taxon>
        <taxon>Metazoa</taxon>
        <taxon>Ecdysozoa</taxon>
        <taxon>Arthropoda</taxon>
        <taxon>Chelicerata</taxon>
        <taxon>Arachnida</taxon>
        <taxon>Araneae</taxon>
        <taxon>Araneomorphae</taxon>
        <taxon>Entelegynae</taxon>
        <taxon>Araneoidea</taxon>
        <taxon>Araneidae</taxon>
        <taxon>Araneus</taxon>
    </lineage>
</organism>
<dbReference type="AlphaFoldDB" id="A0A4Y2NYU2"/>
<evidence type="ECO:0000313" key="2">
    <source>
        <dbReference type="Proteomes" id="UP000499080"/>
    </source>
</evidence>
<reference evidence="1 2" key="1">
    <citation type="journal article" date="2019" name="Sci. Rep.">
        <title>Orb-weaving spider Araneus ventricosus genome elucidates the spidroin gene catalogue.</title>
        <authorList>
            <person name="Kono N."/>
            <person name="Nakamura H."/>
            <person name="Ohtoshi R."/>
            <person name="Moran D.A.P."/>
            <person name="Shinohara A."/>
            <person name="Yoshida Y."/>
            <person name="Fujiwara M."/>
            <person name="Mori M."/>
            <person name="Tomita M."/>
            <person name="Arakawa K."/>
        </authorList>
    </citation>
    <scope>NUCLEOTIDE SEQUENCE [LARGE SCALE GENOMIC DNA]</scope>
</reference>
<keyword evidence="2" id="KW-1185">Reference proteome</keyword>
<comment type="caution">
    <text evidence="1">The sequence shown here is derived from an EMBL/GenBank/DDBJ whole genome shotgun (WGS) entry which is preliminary data.</text>
</comment>
<evidence type="ECO:0000313" key="1">
    <source>
        <dbReference type="EMBL" id="GBN43929.1"/>
    </source>
</evidence>
<protein>
    <submittedName>
        <fullName evidence="1">Uncharacterized protein</fullName>
    </submittedName>
</protein>